<sequence length="119" mass="13569">MSSIRRLPSSSRVVEKPADILAPVLLHEITQNPRPNTKIKVRMPTTEKRALAWSDRDDEDRSHESRWNERFLVPDPGSRYQVGTPANGATTNRAVCEEKLGTYKRERNDRASDDLKGAR</sequence>
<name>A0A2A6CVS3_PRIPA</name>
<reference evidence="1" key="2">
    <citation type="submission" date="2022-06" db="UniProtKB">
        <authorList>
            <consortium name="EnsemblMetazoa"/>
        </authorList>
    </citation>
    <scope>IDENTIFICATION</scope>
    <source>
        <strain evidence="1">PS312</strain>
    </source>
</reference>
<dbReference type="EnsemblMetazoa" id="PPA44127.1">
    <property type="protein sequence ID" value="PPA44127.1"/>
    <property type="gene ID" value="WBGene00282496"/>
</dbReference>
<evidence type="ECO:0000313" key="2">
    <source>
        <dbReference type="Proteomes" id="UP000005239"/>
    </source>
</evidence>
<organism evidence="1 2">
    <name type="scientific">Pristionchus pacificus</name>
    <name type="common">Parasitic nematode worm</name>
    <dbReference type="NCBI Taxonomy" id="54126"/>
    <lineage>
        <taxon>Eukaryota</taxon>
        <taxon>Metazoa</taxon>
        <taxon>Ecdysozoa</taxon>
        <taxon>Nematoda</taxon>
        <taxon>Chromadorea</taxon>
        <taxon>Rhabditida</taxon>
        <taxon>Rhabditina</taxon>
        <taxon>Diplogasteromorpha</taxon>
        <taxon>Diplogasteroidea</taxon>
        <taxon>Neodiplogasteridae</taxon>
        <taxon>Pristionchus</taxon>
    </lineage>
</organism>
<keyword evidence="2" id="KW-1185">Reference proteome</keyword>
<accession>A0A8R1UZ17</accession>
<evidence type="ECO:0000313" key="1">
    <source>
        <dbReference type="EnsemblMetazoa" id="PPA44127.1"/>
    </source>
</evidence>
<dbReference type="Proteomes" id="UP000005239">
    <property type="component" value="Unassembled WGS sequence"/>
</dbReference>
<gene>
    <name evidence="1" type="primary">WBGene00282496</name>
</gene>
<dbReference type="AlphaFoldDB" id="A0A2A6CVS3"/>
<protein>
    <submittedName>
        <fullName evidence="1">Uncharacterized protein</fullName>
    </submittedName>
</protein>
<proteinExistence type="predicted"/>
<reference evidence="2" key="1">
    <citation type="journal article" date="2008" name="Nat. Genet.">
        <title>The Pristionchus pacificus genome provides a unique perspective on nematode lifestyle and parasitism.</title>
        <authorList>
            <person name="Dieterich C."/>
            <person name="Clifton S.W."/>
            <person name="Schuster L.N."/>
            <person name="Chinwalla A."/>
            <person name="Delehaunty K."/>
            <person name="Dinkelacker I."/>
            <person name="Fulton L."/>
            <person name="Fulton R."/>
            <person name="Godfrey J."/>
            <person name="Minx P."/>
            <person name="Mitreva M."/>
            <person name="Roeseler W."/>
            <person name="Tian H."/>
            <person name="Witte H."/>
            <person name="Yang S.P."/>
            <person name="Wilson R.K."/>
            <person name="Sommer R.J."/>
        </authorList>
    </citation>
    <scope>NUCLEOTIDE SEQUENCE [LARGE SCALE GENOMIC DNA]</scope>
    <source>
        <strain evidence="2">PS312</strain>
    </source>
</reference>
<accession>A0A2A6CVS3</accession>